<evidence type="ECO:0000313" key="1">
    <source>
        <dbReference type="EMBL" id="KAJ6647837.1"/>
    </source>
</evidence>
<gene>
    <name evidence="1" type="ORF">Bhyg_03060</name>
</gene>
<comment type="caution">
    <text evidence="1">The sequence shown here is derived from an EMBL/GenBank/DDBJ whole genome shotgun (WGS) entry which is preliminary data.</text>
</comment>
<dbReference type="OrthoDB" id="7798317at2759"/>
<name>A0A9Q0NCK4_9DIPT</name>
<reference evidence="1" key="1">
    <citation type="submission" date="2022-07" db="EMBL/GenBank/DDBJ databases">
        <authorList>
            <person name="Trinca V."/>
            <person name="Uliana J.V.C."/>
            <person name="Torres T.T."/>
            <person name="Ward R.J."/>
            <person name="Monesi N."/>
        </authorList>
    </citation>
    <scope>NUCLEOTIDE SEQUENCE</scope>
    <source>
        <strain evidence="1">HSMRA1968</strain>
        <tissue evidence="1">Whole embryos</tissue>
    </source>
</reference>
<dbReference type="Proteomes" id="UP001151699">
    <property type="component" value="Chromosome A"/>
</dbReference>
<evidence type="ECO:0000313" key="2">
    <source>
        <dbReference type="Proteomes" id="UP001151699"/>
    </source>
</evidence>
<proteinExistence type="predicted"/>
<keyword evidence="2" id="KW-1185">Reference proteome</keyword>
<sequence>MKSVKKQANAKEIKNPGIQTFFRSVPKTFVVEKDNDETKNDVDDPKKFYIDLLREKLRRPRDGTENEVEVCDLAAASDKEVHGHGLSTELQVEPKCQDAKTVECDQCVRKDVDIEEWRQKYEDEVLQRKELKKVDLNLTVRFSELHSKYEDLLKATTKIVAVDPPEDDSATPEDSIFTETEAKFLSCMALDKRHDCTFVLHCLKYAYKNDLSVLALKTLKGTAKSIEIMDDGEKIYHKGKDPITPKKVDRIRGLFIERISKCKIDAADYSERMKETYLNKLFAAGIKNLSKKKL</sequence>
<protein>
    <submittedName>
        <fullName evidence="1">Uncharacterized protein</fullName>
    </submittedName>
</protein>
<accession>A0A9Q0NCK4</accession>
<dbReference type="AlphaFoldDB" id="A0A9Q0NCK4"/>
<organism evidence="1 2">
    <name type="scientific">Pseudolycoriella hygida</name>
    <dbReference type="NCBI Taxonomy" id="35572"/>
    <lineage>
        <taxon>Eukaryota</taxon>
        <taxon>Metazoa</taxon>
        <taxon>Ecdysozoa</taxon>
        <taxon>Arthropoda</taxon>
        <taxon>Hexapoda</taxon>
        <taxon>Insecta</taxon>
        <taxon>Pterygota</taxon>
        <taxon>Neoptera</taxon>
        <taxon>Endopterygota</taxon>
        <taxon>Diptera</taxon>
        <taxon>Nematocera</taxon>
        <taxon>Sciaroidea</taxon>
        <taxon>Sciaridae</taxon>
        <taxon>Pseudolycoriella</taxon>
    </lineage>
</organism>
<dbReference type="EMBL" id="WJQU01000001">
    <property type="protein sequence ID" value="KAJ6647837.1"/>
    <property type="molecule type" value="Genomic_DNA"/>
</dbReference>